<dbReference type="EMBL" id="OQ376858">
    <property type="protein sequence ID" value="WFG40896.1"/>
    <property type="molecule type" value="Genomic_DNA"/>
</dbReference>
<accession>A0AAF0FJD7</accession>
<evidence type="ECO:0000313" key="1">
    <source>
        <dbReference type="EMBL" id="WFG40896.1"/>
    </source>
</evidence>
<organism evidence="1 2">
    <name type="scientific">Paracoccus phage ParMal1</name>
    <dbReference type="NCBI Taxonomy" id="3032416"/>
    <lineage>
        <taxon>Viruses</taxon>
        <taxon>Duplodnaviria</taxon>
        <taxon>Heunggongvirae</taxon>
        <taxon>Uroviricota</taxon>
        <taxon>Caudoviricetes</taxon>
        <taxon>Autographivirales</taxon>
        <taxon>Autographivirales incertae sedis</taxon>
        <taxon>Mallvirus</taxon>
        <taxon>Mallvirus ParMal1</taxon>
    </lineage>
</organism>
<dbReference type="InterPro" id="IPR023346">
    <property type="entry name" value="Lysozyme-like_dom_sf"/>
</dbReference>
<dbReference type="SUPFAM" id="SSF53955">
    <property type="entry name" value="Lysozyme-like"/>
    <property type="match status" value="1"/>
</dbReference>
<proteinExistence type="predicted"/>
<evidence type="ECO:0000313" key="2">
    <source>
        <dbReference type="Proteomes" id="UP001216172"/>
    </source>
</evidence>
<sequence length="212" mass="23909">MPADAHFFSTVRPLFGGRLTQGQVDGMNKIVEYGEKWGYEPGHIAYSLATTKKETANWMQPIREGARRYGPSYTDASAKRAVAAIHAKGIIRTNYALPAGPYRQSYYGRGLIQITWYDNYLKFARLLKKPLDQNPDLALDWDISLDILFLGLRDGMFRKGLSFKDFDFTDPASVFEAREAVNGDKNRSYGGPKKIGKEIADNHFVFLKALEG</sequence>
<dbReference type="Proteomes" id="UP001216172">
    <property type="component" value="Segment"/>
</dbReference>
<keyword evidence="2" id="KW-1185">Reference proteome</keyword>
<gene>
    <name evidence="1" type="ORF">ParaMal1_00012</name>
</gene>
<protein>
    <submittedName>
        <fullName evidence="1">Endolysin</fullName>
    </submittedName>
</protein>
<name>A0AAF0FJD7_9CAUD</name>
<dbReference type="Gene3D" id="1.10.530.10">
    <property type="match status" value="1"/>
</dbReference>
<reference evidence="1" key="1">
    <citation type="submission" date="2023-02" db="EMBL/GenBank/DDBJ databases">
        <authorList>
            <person name="Rihtman B."/>
        </authorList>
    </citation>
    <scope>NUCLEOTIDE SEQUENCE</scope>
</reference>